<dbReference type="PIRSF" id="PIRSF005690">
    <property type="entry name" value="GerBA"/>
    <property type="match status" value="1"/>
</dbReference>
<evidence type="ECO:0000313" key="6">
    <source>
        <dbReference type="EMBL" id="SFE48028.1"/>
    </source>
</evidence>
<evidence type="ECO:0000256" key="5">
    <source>
        <dbReference type="SAM" id="Phobius"/>
    </source>
</evidence>
<dbReference type="GO" id="GO:0005886">
    <property type="term" value="C:plasma membrane"/>
    <property type="evidence" value="ECO:0007669"/>
    <property type="project" value="UniProtKB-SubCell"/>
</dbReference>
<dbReference type="PANTHER" id="PTHR22550">
    <property type="entry name" value="SPORE GERMINATION PROTEIN"/>
    <property type="match status" value="1"/>
</dbReference>
<gene>
    <name evidence="6" type="ORF">SAMN05216238_11828</name>
</gene>
<keyword evidence="3 4" id="KW-0472">Membrane</keyword>
<protein>
    <submittedName>
        <fullName evidence="6">Spore germination protein KA</fullName>
    </submittedName>
</protein>
<evidence type="ECO:0000256" key="1">
    <source>
        <dbReference type="ARBA" id="ARBA00004141"/>
    </source>
</evidence>
<keyword evidence="5" id="KW-1133">Transmembrane helix</keyword>
<evidence type="ECO:0000313" key="7">
    <source>
        <dbReference type="Proteomes" id="UP000199474"/>
    </source>
</evidence>
<evidence type="ECO:0000256" key="4">
    <source>
        <dbReference type="PIRNR" id="PIRNR005690"/>
    </source>
</evidence>
<dbReference type="Proteomes" id="UP000199474">
    <property type="component" value="Unassembled WGS sequence"/>
</dbReference>
<organism evidence="6 7">
    <name type="scientific">Lentibacillus persicus</name>
    <dbReference type="NCBI Taxonomy" id="640948"/>
    <lineage>
        <taxon>Bacteria</taxon>
        <taxon>Bacillati</taxon>
        <taxon>Bacillota</taxon>
        <taxon>Bacilli</taxon>
        <taxon>Bacillales</taxon>
        <taxon>Bacillaceae</taxon>
        <taxon>Lentibacillus</taxon>
    </lineage>
</organism>
<dbReference type="RefSeq" id="WP_245745526.1">
    <property type="nucleotide sequence ID" value="NZ_FOMR01000018.1"/>
</dbReference>
<dbReference type="Pfam" id="PF03323">
    <property type="entry name" value="GerA"/>
    <property type="match status" value="1"/>
</dbReference>
<keyword evidence="7" id="KW-1185">Reference proteome</keyword>
<name>A0A1I2AWM3_9BACI</name>
<sequence length="506" mass="57139">MKLLKKFLGKKEDNNYMKDYRNLEDTKQISSKLDDNLSYIQQKLNHPSDLQKMYLKDGKALLVYLETLSDQDKVNEKVILPLSKMDNNQIQIKNMESTGKQHTDLHEGIKQLLKGHALLFIKGTPELYTFNATAIHNRSVDEPANEKVVRGSHEGFVENIIININLIRKRIESTDLAVRYYKVGERSNTNVGVLFMQSLADPEVVKKLDERLKWITSDTIISPGYVEEFIEDTPSSPFPQMLNTERPDGVMSDLMEGRVAVMVEGSPTALILPVTLMAFYQTPDDYNGRWIAGSYLRMIRLLSFFLAVTLPAFYTAIIAFHFEFIPNDLVLPIKASIDDIAYPPILEALVMVITIELIREAGVRLPTPVGQTIGIVGGLIIGDAVVRAGLISNVMIVIIATTAIASFVVPSNEMSTTVRILIYPMILSAALLGFVGITFASMIILIHLCKLESFGTPYFSPWAPLKWNELKDTFIRVPVWKMNQRPSDTQVEELNRQRESRGWKKT</sequence>
<dbReference type="InterPro" id="IPR050768">
    <property type="entry name" value="UPF0353/GerABKA_families"/>
</dbReference>
<comment type="similarity">
    <text evidence="2 4">Belongs to the GerABKA family.</text>
</comment>
<dbReference type="GO" id="GO:0009847">
    <property type="term" value="P:spore germination"/>
    <property type="evidence" value="ECO:0007669"/>
    <property type="project" value="UniProtKB-UniRule"/>
</dbReference>
<feature type="transmembrane region" description="Helical" evidence="5">
    <location>
        <begin position="340"/>
        <end position="358"/>
    </location>
</feature>
<feature type="transmembrane region" description="Helical" evidence="5">
    <location>
        <begin position="299"/>
        <end position="320"/>
    </location>
</feature>
<reference evidence="7" key="1">
    <citation type="submission" date="2016-10" db="EMBL/GenBank/DDBJ databases">
        <authorList>
            <person name="Varghese N."/>
            <person name="Submissions S."/>
        </authorList>
    </citation>
    <scope>NUCLEOTIDE SEQUENCE [LARGE SCALE GENOMIC DNA]</scope>
    <source>
        <strain evidence="7">DSM 22530</strain>
    </source>
</reference>
<evidence type="ECO:0000256" key="2">
    <source>
        <dbReference type="ARBA" id="ARBA00005278"/>
    </source>
</evidence>
<dbReference type="STRING" id="640948.SAMN05216238_11828"/>
<accession>A0A1I2AWM3</accession>
<dbReference type="EMBL" id="FOMR01000018">
    <property type="protein sequence ID" value="SFE48028.1"/>
    <property type="molecule type" value="Genomic_DNA"/>
</dbReference>
<dbReference type="AlphaFoldDB" id="A0A1I2AWM3"/>
<feature type="transmembrane region" description="Helical" evidence="5">
    <location>
        <begin position="421"/>
        <end position="448"/>
    </location>
</feature>
<comment type="subcellular location">
    <subcellularLocation>
        <location evidence="4">Cell membrane</location>
    </subcellularLocation>
    <subcellularLocation>
        <location evidence="1">Membrane</location>
        <topology evidence="1">Multi-pass membrane protein</topology>
    </subcellularLocation>
</comment>
<keyword evidence="5" id="KW-0812">Transmembrane</keyword>
<dbReference type="InterPro" id="IPR004995">
    <property type="entry name" value="Spore_Ger"/>
</dbReference>
<proteinExistence type="inferred from homology"/>
<feature type="transmembrane region" description="Helical" evidence="5">
    <location>
        <begin position="388"/>
        <end position="409"/>
    </location>
</feature>
<dbReference type="PANTHER" id="PTHR22550:SF5">
    <property type="entry name" value="LEUCINE ZIPPER PROTEIN 4"/>
    <property type="match status" value="1"/>
</dbReference>
<evidence type="ECO:0000256" key="3">
    <source>
        <dbReference type="ARBA" id="ARBA00023136"/>
    </source>
</evidence>